<proteinExistence type="predicted"/>
<evidence type="ECO:0000313" key="1">
    <source>
        <dbReference type="EMBL" id="SDM07804.1"/>
    </source>
</evidence>
<dbReference type="RefSeq" id="WP_089730356.1">
    <property type="nucleotide sequence ID" value="NZ_FNGI01000011.1"/>
</dbReference>
<name>A0A1G9Q9S1_9GAMM</name>
<keyword evidence="2" id="KW-1185">Reference proteome</keyword>
<dbReference type="AlphaFoldDB" id="A0A1G9Q9S1"/>
<protein>
    <submittedName>
        <fullName evidence="1">Uncharacterized protein</fullName>
    </submittedName>
</protein>
<dbReference type="STRING" id="119000.SAMN05661010_03283"/>
<dbReference type="OrthoDB" id="6170893at2"/>
<sequence length="141" mass="15901">MPESLFYAKAMRGASRLVGHWLLLGQAAPDRLAMILADTARLAKLGEPEDTPSGATLGEWSGDRQPPLWAARTALFLLVQMPARPIPRDDLEAAAWAYCWLRNRRFDDFTQAHQALPEHLRETLQAALEQAWADRQSQRLI</sequence>
<gene>
    <name evidence="1" type="ORF">SAMN05661010_03283</name>
</gene>
<dbReference type="EMBL" id="FNGI01000011">
    <property type="protein sequence ID" value="SDM07804.1"/>
    <property type="molecule type" value="Genomic_DNA"/>
</dbReference>
<reference evidence="1 2" key="1">
    <citation type="submission" date="2016-10" db="EMBL/GenBank/DDBJ databases">
        <authorList>
            <person name="de Groot N.N."/>
        </authorList>
    </citation>
    <scope>NUCLEOTIDE SEQUENCE [LARGE SCALE GENOMIC DNA]</scope>
    <source>
        <strain evidence="1 2">DSM 14789</strain>
    </source>
</reference>
<organism evidence="1 2">
    <name type="scientific">Modicisalibacter muralis</name>
    <dbReference type="NCBI Taxonomy" id="119000"/>
    <lineage>
        <taxon>Bacteria</taxon>
        <taxon>Pseudomonadati</taxon>
        <taxon>Pseudomonadota</taxon>
        <taxon>Gammaproteobacteria</taxon>
        <taxon>Oceanospirillales</taxon>
        <taxon>Halomonadaceae</taxon>
        <taxon>Modicisalibacter</taxon>
    </lineage>
</organism>
<dbReference type="Proteomes" id="UP000198654">
    <property type="component" value="Unassembled WGS sequence"/>
</dbReference>
<accession>A0A1G9Q9S1</accession>
<evidence type="ECO:0000313" key="2">
    <source>
        <dbReference type="Proteomes" id="UP000198654"/>
    </source>
</evidence>